<accession>A0A5C7BHF7</accession>
<dbReference type="AlphaFoldDB" id="A0A5C7BHF7"/>
<dbReference type="Pfam" id="PF05488">
    <property type="entry name" value="PAAR_motif"/>
    <property type="match status" value="1"/>
</dbReference>
<dbReference type="EMBL" id="VOUQ01000057">
    <property type="protein sequence ID" value="TXE23343.1"/>
    <property type="molecule type" value="Genomic_DNA"/>
</dbReference>
<organism evidence="1 2">
    <name type="scientific">Serratia marcescens</name>
    <dbReference type="NCBI Taxonomy" id="615"/>
    <lineage>
        <taxon>Bacteria</taxon>
        <taxon>Pseudomonadati</taxon>
        <taxon>Pseudomonadota</taxon>
        <taxon>Gammaproteobacteria</taxon>
        <taxon>Enterobacterales</taxon>
        <taxon>Yersiniaceae</taxon>
        <taxon>Serratia</taxon>
    </lineage>
</organism>
<proteinExistence type="predicted"/>
<protein>
    <submittedName>
        <fullName evidence="1">Uncharacterized protein</fullName>
    </submittedName>
</protein>
<dbReference type="Proteomes" id="UP000321126">
    <property type="component" value="Unassembled WGS sequence"/>
</dbReference>
<gene>
    <name evidence="1" type="ORF">FOT62_25180</name>
</gene>
<evidence type="ECO:0000313" key="2">
    <source>
        <dbReference type="Proteomes" id="UP000321126"/>
    </source>
</evidence>
<reference evidence="1 2" key="1">
    <citation type="submission" date="2019-07" db="EMBL/GenBank/DDBJ databases">
        <title>Serratia strains were isolated from fresh produce.</title>
        <authorList>
            <person name="Cho G.-S."/>
            <person name="Stein M."/>
            <person name="Lee W."/>
            <person name="Suh S.H."/>
            <person name="Franz C.M.A.P."/>
        </authorList>
    </citation>
    <scope>NUCLEOTIDE SEQUENCE [LARGE SCALE GENOMIC DNA]</scope>
    <source>
        <strain evidence="1 2">S16</strain>
    </source>
</reference>
<sequence length="83" mass="8803">MQLPDGRKVNVALEGDDVVYPDGKTAKIVTGSGRMSEVNGRSVALVGSRLNNGDEIISTPQSSEVLLHREGEQLPGDLLTEKG</sequence>
<dbReference type="InterPro" id="IPR008727">
    <property type="entry name" value="PAAR_motif"/>
</dbReference>
<dbReference type="RefSeq" id="WP_147882846.1">
    <property type="nucleotide sequence ID" value="NZ_VOUQ01000057.1"/>
</dbReference>
<name>A0A5C7BHF7_SERMA</name>
<comment type="caution">
    <text evidence="1">The sequence shown here is derived from an EMBL/GenBank/DDBJ whole genome shotgun (WGS) entry which is preliminary data.</text>
</comment>
<evidence type="ECO:0000313" key="1">
    <source>
        <dbReference type="EMBL" id="TXE23343.1"/>
    </source>
</evidence>